<organism evidence="4 5">
    <name type="scientific">Finegoldia magna</name>
    <name type="common">Peptostreptococcus magnus</name>
    <dbReference type="NCBI Taxonomy" id="1260"/>
    <lineage>
        <taxon>Bacteria</taxon>
        <taxon>Bacillati</taxon>
        <taxon>Bacillota</taxon>
        <taxon>Tissierellia</taxon>
        <taxon>Tissierellales</taxon>
        <taxon>Peptoniphilaceae</taxon>
        <taxon>Finegoldia</taxon>
    </lineage>
</organism>
<sequence length="570" mass="64368">MKRLRLRGILIITFLIMLVTSKVSLADSIDSIDTNAVIEKDGSISITQVWKANPDSGTEFFIPMQNLNHMQIEDFTVSDEKGPYERMNPWNVDSNFSEKARKYGINQTSDGIELCFGKTEFKDKTYTIRYKFKNAVTSFNDYDGFNIRFVNDQMDPSPDKVSLKISLSDGKLNKDNAKVWGFGYDGNVNLENGKIVAKAKKFDSSNYMNIMLSLNKGIISPNHTSNKSIDTLVNKAFEGSDYSYDDYKNGGVYDKGGTPTSTIDKIFGVFTAVMGVIGVSLGIFAIVNPNRNKNIKNVGKVDRKNPQYHREIPFEKNLMANFYAYNGRENMVENILSATLLVWLRDGNIDFTTSHEKSAILRRDIEKYNIQILKEPEFNSDYEQLLFSSLQEASGDDVTLTEKEYKDFLKDDEEFLENIIKSIEKDGKKFLLDNEYIENSRGMFRKYSYTQKGLKEAALIPAFERFLKDFTLINEREPIEVALWDEVLIGATLFGKGEETLRQFKKFYPDYTFGSFDRDIYTSYWYLNHFSNNTYSSAITNSQSSAGYGGGASIGGGGGFSGGGSGGGGR</sequence>
<feature type="domain" description="Predicted membrane protein YciQ-like C-terminal" evidence="3">
    <location>
        <begin position="444"/>
        <end position="504"/>
    </location>
</feature>
<name>A0A233VA40_FINMA</name>
<dbReference type="Pfam" id="PF20990">
    <property type="entry name" value="DUF2207_C"/>
    <property type="match status" value="1"/>
</dbReference>
<gene>
    <name evidence="4" type="ORF">B9N49_00140</name>
</gene>
<evidence type="ECO:0008006" key="6">
    <source>
        <dbReference type="Google" id="ProtNLM"/>
    </source>
</evidence>
<proteinExistence type="predicted"/>
<comment type="caution">
    <text evidence="4">The sequence shown here is derived from an EMBL/GenBank/DDBJ whole genome shotgun (WGS) entry which is preliminary data.</text>
</comment>
<dbReference type="AlphaFoldDB" id="A0A233VA40"/>
<evidence type="ECO:0000313" key="5">
    <source>
        <dbReference type="Proteomes" id="UP000215413"/>
    </source>
</evidence>
<keyword evidence="1" id="KW-0812">Transmembrane</keyword>
<evidence type="ECO:0000259" key="2">
    <source>
        <dbReference type="Pfam" id="PF09972"/>
    </source>
</evidence>
<keyword evidence="1" id="KW-0472">Membrane</keyword>
<dbReference type="InterPro" id="IPR018702">
    <property type="entry name" value="DUF2207"/>
</dbReference>
<dbReference type="Proteomes" id="UP000215413">
    <property type="component" value="Unassembled WGS sequence"/>
</dbReference>
<dbReference type="RefSeq" id="WP_094205017.1">
    <property type="nucleotide sequence ID" value="NZ_NDYC01000003.1"/>
</dbReference>
<accession>A0A233VA40</accession>
<feature type="transmembrane region" description="Helical" evidence="1">
    <location>
        <begin position="266"/>
        <end position="287"/>
    </location>
</feature>
<evidence type="ECO:0000313" key="4">
    <source>
        <dbReference type="EMBL" id="OXZ29247.1"/>
    </source>
</evidence>
<protein>
    <recommendedName>
        <fullName evidence="6">DUF2207 domain-containing protein</fullName>
    </recommendedName>
</protein>
<dbReference type="Pfam" id="PF09972">
    <property type="entry name" value="DUF2207"/>
    <property type="match status" value="1"/>
</dbReference>
<reference evidence="5" key="1">
    <citation type="submission" date="2017-04" db="EMBL/GenBank/DDBJ databases">
        <title>Finegoldia magna isolated from orthopedic joint implant-associated infections.</title>
        <authorList>
            <person name="Bjorklund S."/>
            <person name="Bruggemann H."/>
            <person name="Jensen A."/>
            <person name="Hellmark B."/>
            <person name="Soderquist B."/>
        </authorList>
    </citation>
    <scope>NUCLEOTIDE SEQUENCE [LARGE SCALE GENOMIC DNA]</scope>
    <source>
        <strain evidence="5">CCUG 54800</strain>
    </source>
</reference>
<dbReference type="InterPro" id="IPR048389">
    <property type="entry name" value="YciQ-like_C"/>
</dbReference>
<dbReference type="EMBL" id="NDYC01000003">
    <property type="protein sequence ID" value="OXZ29247.1"/>
    <property type="molecule type" value="Genomic_DNA"/>
</dbReference>
<feature type="domain" description="DUF2207" evidence="2">
    <location>
        <begin position="28"/>
        <end position="210"/>
    </location>
</feature>
<evidence type="ECO:0000259" key="3">
    <source>
        <dbReference type="Pfam" id="PF20990"/>
    </source>
</evidence>
<keyword evidence="1" id="KW-1133">Transmembrane helix</keyword>
<evidence type="ECO:0000256" key="1">
    <source>
        <dbReference type="SAM" id="Phobius"/>
    </source>
</evidence>